<dbReference type="Pfam" id="PF20172">
    <property type="entry name" value="DUF6538"/>
    <property type="match status" value="1"/>
</dbReference>
<evidence type="ECO:0000259" key="2">
    <source>
        <dbReference type="PROSITE" id="PS51898"/>
    </source>
</evidence>
<keyword evidence="1" id="KW-0233">DNA recombination</keyword>
<dbReference type="InterPro" id="IPR002104">
    <property type="entry name" value="Integrase_catalytic"/>
</dbReference>
<organism evidence="3 4">
    <name type="scientific">Planktomarina temperata RCA23</name>
    <dbReference type="NCBI Taxonomy" id="666509"/>
    <lineage>
        <taxon>Bacteria</taxon>
        <taxon>Pseudomonadati</taxon>
        <taxon>Pseudomonadota</taxon>
        <taxon>Alphaproteobacteria</taxon>
        <taxon>Rhodobacterales</taxon>
        <taxon>Paracoccaceae</taxon>
        <taxon>Planktomarina</taxon>
    </lineage>
</organism>
<accession>A0AAN0VH63</accession>
<name>A0AAN0VH63_9RHOB</name>
<dbReference type="GO" id="GO:0003677">
    <property type="term" value="F:DNA binding"/>
    <property type="evidence" value="ECO:0007669"/>
    <property type="project" value="InterPro"/>
</dbReference>
<protein>
    <submittedName>
        <fullName evidence="3">Phage integrase</fullName>
    </submittedName>
</protein>
<dbReference type="KEGG" id="ptp:RCA23_c00920"/>
<dbReference type="GO" id="GO:0006310">
    <property type="term" value="P:DNA recombination"/>
    <property type="evidence" value="ECO:0007669"/>
    <property type="project" value="UniProtKB-KW"/>
</dbReference>
<dbReference type="SUPFAM" id="SSF56349">
    <property type="entry name" value="DNA breaking-rejoining enzymes"/>
    <property type="match status" value="1"/>
</dbReference>
<dbReference type="AlphaFoldDB" id="A0AAN0VH63"/>
<evidence type="ECO:0000256" key="1">
    <source>
        <dbReference type="ARBA" id="ARBA00023172"/>
    </source>
</evidence>
<feature type="domain" description="Tyr recombinase" evidence="2">
    <location>
        <begin position="341"/>
        <end position="533"/>
    </location>
</feature>
<dbReference type="InterPro" id="IPR011010">
    <property type="entry name" value="DNA_brk_join_enz"/>
</dbReference>
<dbReference type="InterPro" id="IPR013762">
    <property type="entry name" value="Integrase-like_cat_sf"/>
</dbReference>
<evidence type="ECO:0000313" key="3">
    <source>
        <dbReference type="EMBL" id="AII85662.1"/>
    </source>
</evidence>
<dbReference type="EMBL" id="CP003984">
    <property type="protein sequence ID" value="AII85662.1"/>
    <property type="molecule type" value="Genomic_DNA"/>
</dbReference>
<gene>
    <name evidence="3" type="ORF">RCA23_c00920</name>
</gene>
<dbReference type="GO" id="GO:0015074">
    <property type="term" value="P:DNA integration"/>
    <property type="evidence" value="ECO:0007669"/>
    <property type="project" value="InterPro"/>
</dbReference>
<reference evidence="3 4" key="1">
    <citation type="journal article" date="2014" name="ISME J.">
        <title>Adaptation of an abundant Roseobacter RCA organism to pelagic systems revealed by genomic and transcriptomic analyses.</title>
        <authorList>
            <person name="Voget S."/>
            <person name="Wemheuer B."/>
            <person name="Brinkhoff T."/>
            <person name="Vollmers J."/>
            <person name="Dietrich S."/>
            <person name="Giebel H.A."/>
            <person name="Beardsley C."/>
            <person name="Sardemann C."/>
            <person name="Bakenhus I."/>
            <person name="Billerbeck S."/>
            <person name="Daniel R."/>
            <person name="Simon M."/>
        </authorList>
    </citation>
    <scope>NUCLEOTIDE SEQUENCE [LARGE SCALE GENOMIC DNA]</scope>
    <source>
        <strain evidence="3 4">RCA23</strain>
    </source>
</reference>
<dbReference type="Proteomes" id="UP000028680">
    <property type="component" value="Chromosome"/>
</dbReference>
<dbReference type="Gene3D" id="1.10.443.10">
    <property type="entry name" value="Intergrase catalytic core"/>
    <property type="match status" value="1"/>
</dbReference>
<dbReference type="InterPro" id="IPR046668">
    <property type="entry name" value="DUF6538"/>
</dbReference>
<evidence type="ECO:0000313" key="4">
    <source>
        <dbReference type="Proteomes" id="UP000028680"/>
    </source>
</evidence>
<dbReference type="PROSITE" id="PS51898">
    <property type="entry name" value="TYR_RECOMBINASE"/>
    <property type="match status" value="1"/>
</dbReference>
<dbReference type="Pfam" id="PF00589">
    <property type="entry name" value="Phage_integrase"/>
    <property type="match status" value="1"/>
</dbReference>
<sequence length="548" mass="63932">MPDHNIPFLTVTAKGGWYGYRRRIPKKVRHLFENKSEWIKSFKTKNLDIAQLELRKMNEWYEHIIASHGGAEKIKGQLPREQVRAVVTDLLERGLHPDDQPEINVHSRPEEINKLLNDTLEVQLLQIQFQEDKISIIELKEKVAALNLENTALYKLKKFGSERRKLKETLSYKYLDMERMNAESIDPNIDCDATDYVMPQLVWDETDPEVIRYRVMCGENLLPDPTWQNALDDYLRRNLTIKLRNPEQIQKHENATISLAQKLATAFPKGMNTPMKDVETYMVEEFAAVAWPNYSTRVRNLRTLRAVWRSWDRNNQRQRIEFDPFVTIIHDNQGRIQLHETNRRSFTPEEFQYFCTSILDEPNNEIKLIGMIMAYCGAPTGEAGGLQRQDVMVSGAVPYIWFRDHKDRIMGKKRQQRIVPLVDPLLGFLCDYLSTVELNKDDPIFPTYGVGRHSSSERSKKLNKHIVNMRSHYDESQLSPYSLRHTFRDRAAMARVPSSVTEYLMGHRSKDSSGVHKRYGTGLPPQELVEWMTAIQEVQDHGHFHGDE</sequence>
<proteinExistence type="predicted"/>
<keyword evidence="4" id="KW-1185">Reference proteome</keyword>